<feature type="transmembrane region" description="Helical" evidence="1">
    <location>
        <begin position="46"/>
        <end position="70"/>
    </location>
</feature>
<dbReference type="Pfam" id="PF12666">
    <property type="entry name" value="PrgI"/>
    <property type="match status" value="1"/>
</dbReference>
<evidence type="ECO:0008006" key="4">
    <source>
        <dbReference type="Google" id="ProtNLM"/>
    </source>
</evidence>
<organism evidence="2 3">
    <name type="scientific">Vallitalea longa</name>
    <dbReference type="NCBI Taxonomy" id="2936439"/>
    <lineage>
        <taxon>Bacteria</taxon>
        <taxon>Bacillati</taxon>
        <taxon>Bacillota</taxon>
        <taxon>Clostridia</taxon>
        <taxon>Lachnospirales</taxon>
        <taxon>Vallitaleaceae</taxon>
        <taxon>Vallitalea</taxon>
    </lineage>
</organism>
<evidence type="ECO:0000256" key="1">
    <source>
        <dbReference type="SAM" id="Phobius"/>
    </source>
</evidence>
<keyword evidence="1" id="KW-0472">Membrane</keyword>
<dbReference type="Proteomes" id="UP001144256">
    <property type="component" value="Unassembled WGS sequence"/>
</dbReference>
<evidence type="ECO:0000313" key="2">
    <source>
        <dbReference type="EMBL" id="GKX32310.1"/>
    </source>
</evidence>
<gene>
    <name evidence="2" type="ORF">SH1V18_47900</name>
</gene>
<proteinExistence type="predicted"/>
<name>A0A9W6DH53_9FIRM</name>
<feature type="transmembrane region" description="Helical" evidence="1">
    <location>
        <begin position="21"/>
        <end position="40"/>
    </location>
</feature>
<keyword evidence="1" id="KW-0812">Transmembrane</keyword>
<protein>
    <recommendedName>
        <fullName evidence="4">PrgI family protein</fullName>
    </recommendedName>
</protein>
<reference evidence="2" key="1">
    <citation type="submission" date="2022-06" db="EMBL/GenBank/DDBJ databases">
        <title>Vallitalea longa sp. nov., an anaerobic bacterium isolated from marine sediment.</title>
        <authorList>
            <person name="Hirano S."/>
            <person name="Terahara T."/>
            <person name="Mori K."/>
            <person name="Hamada M."/>
            <person name="Matsumoto R."/>
            <person name="Kobayashi T."/>
        </authorList>
    </citation>
    <scope>NUCLEOTIDE SEQUENCE</scope>
    <source>
        <strain evidence="2">SH18-1</strain>
    </source>
</reference>
<dbReference type="EMBL" id="BRLB01000031">
    <property type="protein sequence ID" value="GKX32310.1"/>
    <property type="molecule type" value="Genomic_DNA"/>
</dbReference>
<dbReference type="InterPro" id="IPR024414">
    <property type="entry name" value="Uncharacterised_PrgI"/>
</dbReference>
<evidence type="ECO:0000313" key="3">
    <source>
        <dbReference type="Proteomes" id="UP001144256"/>
    </source>
</evidence>
<keyword evidence="3" id="KW-1185">Reference proteome</keyword>
<dbReference type="AlphaFoldDB" id="A0A9W6DH53"/>
<dbReference type="RefSeq" id="WP_281819795.1">
    <property type="nucleotide sequence ID" value="NZ_BRLB01000031.1"/>
</dbReference>
<keyword evidence="1" id="KW-1133">Transmembrane helix</keyword>
<accession>A0A9W6DH53</accession>
<comment type="caution">
    <text evidence="2">The sequence shown here is derived from an EMBL/GenBank/DDBJ whole genome shotgun (WGS) entry which is preliminary data.</text>
</comment>
<sequence length="99" mass="11468">MRYFTTPFDQETPDKVVGGKLTAKQLVCYSPVIFMVFIITSSSEFVLIKFLIEFAITVILLILGSIFAFVKKDGDELDKYLIKLIKFKLRNKTSTYHKY</sequence>